<dbReference type="GO" id="GO:0016853">
    <property type="term" value="F:isomerase activity"/>
    <property type="evidence" value="ECO:0007669"/>
    <property type="project" value="UniProtKB-KW"/>
</dbReference>
<dbReference type="eggNOG" id="COG1024">
    <property type="taxonomic scope" value="Bacteria"/>
</dbReference>
<dbReference type="Pfam" id="PF00378">
    <property type="entry name" value="ECH_1"/>
    <property type="match status" value="1"/>
</dbReference>
<dbReference type="HOGENOM" id="CLU_009834_7_2_9"/>
<gene>
    <name evidence="1" type="ORF">HMPREF0083_04996</name>
</gene>
<dbReference type="Proteomes" id="UP000016511">
    <property type="component" value="Unassembled WGS sequence"/>
</dbReference>
<sequence>MNIRIRLDNVYRLANTYVQEDKGGNKVNTVLLDKQDGIALVTLNRPSVRNAISFEMIEELDVCLDELASDKEVKVLIFTGAGDKAFVSGGDLDQFLSVRTKDKSYPMLMRVARLLSKIDRYPKPTIAMMNGAAIGGGCEFAAACRFRIASDKARMGFVQIGMHIITGWGSGTRLMEKIGTNNALELLLTGELFDAAYGKEIGFIDRVFPHEALHDEVMKFAGRIADKPLAGIEAYMKIAKMVDSGLAGEVCIEEEIDLCSSLWGSEAHYGVVQKFLQKK</sequence>
<dbReference type="CDD" id="cd06558">
    <property type="entry name" value="crotonase-like"/>
    <property type="match status" value="1"/>
</dbReference>
<dbReference type="PANTHER" id="PTHR11941:SF54">
    <property type="entry name" value="ENOYL-COA HYDRATASE, MITOCHONDRIAL"/>
    <property type="match status" value="1"/>
</dbReference>
<evidence type="ECO:0000313" key="1">
    <source>
        <dbReference type="EMBL" id="ERI06874.1"/>
    </source>
</evidence>
<reference evidence="1 2" key="1">
    <citation type="submission" date="2013-08" db="EMBL/GenBank/DDBJ databases">
        <authorList>
            <person name="Weinstock G."/>
            <person name="Sodergren E."/>
            <person name="Wylie T."/>
            <person name="Fulton L."/>
            <person name="Fulton R."/>
            <person name="Fronick C."/>
            <person name="O'Laughlin M."/>
            <person name="Godfrey J."/>
            <person name="Miner T."/>
            <person name="Herter B."/>
            <person name="Appelbaum E."/>
            <person name="Cordes M."/>
            <person name="Lek S."/>
            <person name="Wollam A."/>
            <person name="Pepin K.H."/>
            <person name="Palsikar V.B."/>
            <person name="Mitreva M."/>
            <person name="Wilson R.K."/>
        </authorList>
    </citation>
    <scope>NUCLEOTIDE SEQUENCE [LARGE SCALE GENOMIC DNA]</scope>
    <source>
        <strain evidence="1 2">ATCC 12856</strain>
    </source>
</reference>
<protein>
    <submittedName>
        <fullName evidence="1">Enoyl-CoA hydratase/isomerase family protein</fullName>
    </submittedName>
</protein>
<dbReference type="PANTHER" id="PTHR11941">
    <property type="entry name" value="ENOYL-COA HYDRATASE-RELATED"/>
    <property type="match status" value="1"/>
</dbReference>
<accession>U1WEA6</accession>
<dbReference type="SUPFAM" id="SSF52096">
    <property type="entry name" value="ClpP/crotonase"/>
    <property type="match status" value="1"/>
</dbReference>
<dbReference type="STRING" id="649747.HMPREF0083_04996"/>
<dbReference type="EMBL" id="AWSJ01000305">
    <property type="protein sequence ID" value="ERI06874.1"/>
    <property type="molecule type" value="Genomic_DNA"/>
</dbReference>
<proteinExistence type="predicted"/>
<dbReference type="AlphaFoldDB" id="U1WEA6"/>
<keyword evidence="1" id="KW-0413">Isomerase</keyword>
<comment type="caution">
    <text evidence="1">The sequence shown here is derived from an EMBL/GenBank/DDBJ whole genome shotgun (WGS) entry which is preliminary data.</text>
</comment>
<name>U1WEA6_ANEAE</name>
<dbReference type="GO" id="GO:0006635">
    <property type="term" value="P:fatty acid beta-oxidation"/>
    <property type="evidence" value="ECO:0007669"/>
    <property type="project" value="TreeGrafter"/>
</dbReference>
<organism evidence="1 2">
    <name type="scientific">Aneurinibacillus aneurinilyticus ATCC 12856</name>
    <dbReference type="NCBI Taxonomy" id="649747"/>
    <lineage>
        <taxon>Bacteria</taxon>
        <taxon>Bacillati</taxon>
        <taxon>Bacillota</taxon>
        <taxon>Bacilli</taxon>
        <taxon>Bacillales</taxon>
        <taxon>Paenibacillaceae</taxon>
        <taxon>Aneurinibacillus group</taxon>
        <taxon>Aneurinibacillus</taxon>
    </lineage>
</organism>
<dbReference type="InterPro" id="IPR001753">
    <property type="entry name" value="Enoyl-CoA_hydra/iso"/>
</dbReference>
<dbReference type="InterPro" id="IPR029045">
    <property type="entry name" value="ClpP/crotonase-like_dom_sf"/>
</dbReference>
<evidence type="ECO:0000313" key="2">
    <source>
        <dbReference type="Proteomes" id="UP000016511"/>
    </source>
</evidence>
<keyword evidence="2" id="KW-1185">Reference proteome</keyword>
<dbReference type="Gene3D" id="3.90.226.10">
    <property type="entry name" value="2-enoyl-CoA Hydratase, Chain A, domain 1"/>
    <property type="match status" value="1"/>
</dbReference>
<dbReference type="PATRIC" id="fig|649747.3.peg.4494"/>